<reference evidence="1 2" key="1">
    <citation type="journal article" date="2014" name="PLoS Genet.">
        <title>Phylogenetically driven sequencing of extremely halophilic archaea reveals strategies for static and dynamic osmo-response.</title>
        <authorList>
            <person name="Becker E.A."/>
            <person name="Seitzer P.M."/>
            <person name="Tritt A."/>
            <person name="Larsen D."/>
            <person name="Krusor M."/>
            <person name="Yao A.I."/>
            <person name="Wu D."/>
            <person name="Madern D."/>
            <person name="Eisen J.A."/>
            <person name="Darling A.E."/>
            <person name="Facciotti M.T."/>
        </authorList>
    </citation>
    <scope>NUCLEOTIDE SEQUENCE [LARGE SCALE GENOMIC DNA]</scope>
    <source>
        <strain evidence="1 2">AJ5</strain>
    </source>
</reference>
<dbReference type="AlphaFoldDB" id="M0LDI8"/>
<evidence type="ECO:0000313" key="2">
    <source>
        <dbReference type="Proteomes" id="UP000011555"/>
    </source>
</evidence>
<name>M0LDI8_NATLA</name>
<comment type="caution">
    <text evidence="1">The sequence shown here is derived from an EMBL/GenBank/DDBJ whole genome shotgun (WGS) entry which is preliminary data.</text>
</comment>
<dbReference type="InParanoid" id="M0LDI8"/>
<dbReference type="EMBL" id="AOLZ01000044">
    <property type="protein sequence ID" value="EMA31656.1"/>
    <property type="molecule type" value="Genomic_DNA"/>
</dbReference>
<keyword evidence="2" id="KW-1185">Reference proteome</keyword>
<proteinExistence type="predicted"/>
<accession>M0LDI8</accession>
<organism evidence="1 2">
    <name type="scientific">Natronobacterium lacisalsi AJ5</name>
    <dbReference type="NCBI Taxonomy" id="358396"/>
    <lineage>
        <taxon>Archaea</taxon>
        <taxon>Methanobacteriati</taxon>
        <taxon>Methanobacteriota</taxon>
        <taxon>Stenosarchaea group</taxon>
        <taxon>Halobacteria</taxon>
        <taxon>Halobacteriales</taxon>
        <taxon>Natrialbaceae</taxon>
        <taxon>Natronobacterium</taxon>
    </lineage>
</organism>
<protein>
    <submittedName>
        <fullName evidence="1">Uncharacterized protein</fullName>
    </submittedName>
</protein>
<evidence type="ECO:0000313" key="1">
    <source>
        <dbReference type="EMBL" id="EMA31656.1"/>
    </source>
</evidence>
<sequence>MLIVIEKIDRRHRRNFGLRIACYLTETFVPPSKRARVVKHIEDIIDRIQHVIRVLSVALEAFVRVFEFVHRLLEFYLCFFQFPITLLELICSRLRLGIVNPYSEPCNSAKRRQDRWRCCWRGDSAFRLEMVEKEDDCHCTESNQTPASDIRVELRSDISVREPVATVYETEPGKSNQ</sequence>
<dbReference type="Proteomes" id="UP000011555">
    <property type="component" value="Unassembled WGS sequence"/>
</dbReference>
<gene>
    <name evidence="1" type="ORF">C445_14277</name>
</gene>